<reference evidence="2" key="1">
    <citation type="submission" date="2009-12" db="EMBL/GenBank/DDBJ databases">
        <title>Sequence of Clostridiales genomosp. BVAB3 str. UPII9-5.</title>
        <authorList>
            <person name="Madupu R."/>
            <person name="Durkin A.S."/>
            <person name="Torralba M."/>
            <person name="Methe B."/>
            <person name="Sutton G.G."/>
            <person name="Strausberg R.L."/>
            <person name="Nelson K.E."/>
        </authorList>
    </citation>
    <scope>NUCLEOTIDE SEQUENCE [LARGE SCALE GENOMIC DNA]</scope>
    <source>
        <strain evidence="2">28L</strain>
    </source>
</reference>
<accession>D3LSV5</accession>
<dbReference type="AlphaFoldDB" id="D3LSV5"/>
<evidence type="ECO:0000313" key="2">
    <source>
        <dbReference type="Proteomes" id="UP000003242"/>
    </source>
</evidence>
<sequence>MYSGYAVSDDDFRNFYKVFLQMYTKVFTQRPGICIIQLNE</sequence>
<comment type="caution">
    <text evidence="1">The sequence shown here is derived from an EMBL/GenBank/DDBJ whole genome shotgun (WGS) entry which is preliminary data.</text>
</comment>
<proteinExistence type="predicted"/>
<dbReference type="Proteomes" id="UP000003242">
    <property type="component" value="Unassembled WGS sequence"/>
</dbReference>
<protein>
    <submittedName>
        <fullName evidence="1">Uncharacterized protein</fullName>
    </submittedName>
</protein>
<dbReference type="EMBL" id="ADGP01000005">
    <property type="protein sequence ID" value="EFD94739.1"/>
    <property type="molecule type" value="Genomic_DNA"/>
</dbReference>
<gene>
    <name evidence="1" type="ORF">HMPREF0889_1478</name>
</gene>
<organism evidence="1 2">
    <name type="scientific">Megasphaera lornae</name>
    <dbReference type="NCBI Taxonomy" id="1000568"/>
    <lineage>
        <taxon>Bacteria</taxon>
        <taxon>Bacillati</taxon>
        <taxon>Bacillota</taxon>
        <taxon>Negativicutes</taxon>
        <taxon>Veillonellales</taxon>
        <taxon>Veillonellaceae</taxon>
        <taxon>Megasphaera</taxon>
    </lineage>
</organism>
<evidence type="ECO:0000313" key="1">
    <source>
        <dbReference type="EMBL" id="EFD94739.1"/>
    </source>
</evidence>
<name>D3LSV5_9FIRM</name>
<dbReference type="STRING" id="699218.HMPREF0889_1478"/>